<proteinExistence type="predicted"/>
<name>A0A644XNA7_9ZZZZ</name>
<evidence type="ECO:0000256" key="1">
    <source>
        <dbReference type="SAM" id="Coils"/>
    </source>
</evidence>
<organism evidence="3">
    <name type="scientific">bioreactor metagenome</name>
    <dbReference type="NCBI Taxonomy" id="1076179"/>
    <lineage>
        <taxon>unclassified sequences</taxon>
        <taxon>metagenomes</taxon>
        <taxon>ecological metagenomes</taxon>
    </lineage>
</organism>
<protein>
    <recommendedName>
        <fullName evidence="4">DUF1351 domain-containing protein</fullName>
    </recommendedName>
</protein>
<feature type="region of interest" description="Disordered" evidence="2">
    <location>
        <begin position="275"/>
        <end position="304"/>
    </location>
</feature>
<sequence>MTTQTANLPIKVEEFTNIIQTAPNILTKNQTSVTRCNNAGKTLFDTIEGAGEIDNDELDGKVAEYIKLSKITVNKMNERRSPITQLLTKVAKEFTTLENEINPENSNSFAAKLQAYRNKYAAKKLAEQKAREEAERKRQAIENEKSEYRSDLALSMQKYYSSYFEEKAVELSNLFAGLTYDNFDTQSKAIDGFSTEYNSSEHFKSFKDNFRFVYLDADSAQIIKREVVPPLMQQFQKQFREDIQSMKDDFVLLLPSKKKELERIAELKKQDTDAAARAEAAAKEREAEAERNREAERKQREAEEKTRLEAQAAQADMLASFGATAAAIPTSIPDAKVTKKIKVNNAKGFLEVYQMWFIGEGATLSIEELEKVHKKMLTFCEKKANKDNEFITSAFVEYMDDVKAK</sequence>
<feature type="coiled-coil region" evidence="1">
    <location>
        <begin position="113"/>
        <end position="151"/>
    </location>
</feature>
<keyword evidence="1" id="KW-0175">Coiled coil</keyword>
<accession>A0A644XNA7</accession>
<evidence type="ECO:0008006" key="4">
    <source>
        <dbReference type="Google" id="ProtNLM"/>
    </source>
</evidence>
<evidence type="ECO:0000313" key="3">
    <source>
        <dbReference type="EMBL" id="MPM15743.1"/>
    </source>
</evidence>
<evidence type="ECO:0000256" key="2">
    <source>
        <dbReference type="SAM" id="MobiDB-lite"/>
    </source>
</evidence>
<gene>
    <name evidence="3" type="ORF">SDC9_62115</name>
</gene>
<dbReference type="EMBL" id="VSSQ01002493">
    <property type="protein sequence ID" value="MPM15743.1"/>
    <property type="molecule type" value="Genomic_DNA"/>
</dbReference>
<reference evidence="3" key="1">
    <citation type="submission" date="2019-08" db="EMBL/GenBank/DDBJ databases">
        <authorList>
            <person name="Kucharzyk K."/>
            <person name="Murdoch R.W."/>
            <person name="Higgins S."/>
            <person name="Loffler F."/>
        </authorList>
    </citation>
    <scope>NUCLEOTIDE SEQUENCE</scope>
</reference>
<comment type="caution">
    <text evidence="3">The sequence shown here is derived from an EMBL/GenBank/DDBJ whole genome shotgun (WGS) entry which is preliminary data.</text>
</comment>
<dbReference type="AlphaFoldDB" id="A0A644XNA7"/>